<gene>
    <name evidence="5" type="ORF">GON04_19770</name>
</gene>
<dbReference type="SUPFAM" id="SSF51735">
    <property type="entry name" value="NAD(P)-binding Rossmann-fold domains"/>
    <property type="match status" value="1"/>
</dbReference>
<evidence type="ECO:0000256" key="1">
    <source>
        <dbReference type="ARBA" id="ARBA00022598"/>
    </source>
</evidence>
<dbReference type="EMBL" id="WSEL01000009">
    <property type="protein sequence ID" value="MVQ31706.1"/>
    <property type="molecule type" value="Genomic_DNA"/>
</dbReference>
<sequence length="708" mass="75190">MDEVEAGMAAGWLEQLYEPRSVAVVGASDDIRLPGGRLLQFLLDYGYAGNVYLVNPNRAEVQGRRAYKSLLDLPERVDIAIVLVSAAASIDVLEQCAALKIPAAMFGNSGFAEIGAEGAQLQERVSRIARDAGIRLVGPNTNGIINTRNGFTATFSPVLDQKGLVLRDGPVAIVSQSGAVGAAMYYDGQRSGLPVGRLYNSGNEIGVTLEMVVDALLDSPQFNTVLCYVEGLRRPSLFIQAAHKARRLGKRIVLLKSGATASGAKAAAAHTASLSGEDRVYDGVLQELGVARARGYTHLLDIGRVLVAYPHPFGRRASILSMSGGVGIMLTDALEKAGMGLAAFDEAVLAGLEPLLPAFLGAQNPLDVSGGPFHHLDRLRAMLQLFDRNPHSDITIVAVGSFERRQMEIAEVLADEARRLEKPLFVVWFGGGDQATRHLNALNVPCFPDAERLSQAIVPGLQAGTRQPGRSGDVVPDVAAARAVLSCAREAGRKVIDEVGGKQVLRAYGIDVVREQVVDSPAAARAALDVLRLPVVAKLRSDALVHKARAGGVRLGLATSESVCAAVDDLLALARRLQLPDADVVLQEQVPAGVELLLGAKRDATFGMVITLGIGGVLTEAWDDVQVRLADGDLDVHDMLERLVHQSLLDGTGGRPKVDPAVIAPTVARFARLVRDLADDIDAIDVNPIIVHDGARAPTAVDTVLFLR</sequence>
<evidence type="ECO:0000256" key="2">
    <source>
        <dbReference type="ARBA" id="ARBA00022741"/>
    </source>
</evidence>
<dbReference type="InterPro" id="IPR016102">
    <property type="entry name" value="Succinyl-CoA_synth-like"/>
</dbReference>
<dbReference type="PANTHER" id="PTHR43334">
    <property type="entry name" value="ACETATE--COA LIGASE [ADP-FORMING]"/>
    <property type="match status" value="1"/>
</dbReference>
<dbReference type="Proteomes" id="UP000469385">
    <property type="component" value="Unassembled WGS sequence"/>
</dbReference>
<proteinExistence type="predicted"/>
<dbReference type="InterPro" id="IPR032875">
    <property type="entry name" value="Succ_CoA_lig_flav_dom"/>
</dbReference>
<keyword evidence="2" id="KW-0547">Nucleotide-binding</keyword>
<evidence type="ECO:0000259" key="4">
    <source>
        <dbReference type="SMART" id="SM00881"/>
    </source>
</evidence>
<name>A0A6N8J0J5_9BURK</name>
<dbReference type="InterPro" id="IPR036291">
    <property type="entry name" value="NAD(P)-bd_dom_sf"/>
</dbReference>
<dbReference type="GO" id="GO:0016874">
    <property type="term" value="F:ligase activity"/>
    <property type="evidence" value="ECO:0007669"/>
    <property type="project" value="UniProtKB-KW"/>
</dbReference>
<dbReference type="RefSeq" id="WP_157399728.1">
    <property type="nucleotide sequence ID" value="NZ_WSEL01000009.1"/>
</dbReference>
<dbReference type="Gene3D" id="3.30.470.20">
    <property type="entry name" value="ATP-grasp fold, B domain"/>
    <property type="match status" value="1"/>
</dbReference>
<dbReference type="SMART" id="SM00881">
    <property type="entry name" value="CoA_binding"/>
    <property type="match status" value="1"/>
</dbReference>
<dbReference type="PANTHER" id="PTHR43334:SF1">
    <property type="entry name" value="3-HYDROXYPROPIONATE--COA LIGASE [ADP-FORMING]"/>
    <property type="match status" value="1"/>
</dbReference>
<dbReference type="InterPro" id="IPR003781">
    <property type="entry name" value="CoA-bd"/>
</dbReference>
<organism evidence="5 6">
    <name type="scientific">Ramlibacter pinisoli</name>
    <dbReference type="NCBI Taxonomy" id="2682844"/>
    <lineage>
        <taxon>Bacteria</taxon>
        <taxon>Pseudomonadati</taxon>
        <taxon>Pseudomonadota</taxon>
        <taxon>Betaproteobacteria</taxon>
        <taxon>Burkholderiales</taxon>
        <taxon>Comamonadaceae</taxon>
        <taxon>Ramlibacter</taxon>
    </lineage>
</organism>
<dbReference type="InterPro" id="IPR051538">
    <property type="entry name" value="Acyl-CoA_Synth/Transferase"/>
</dbReference>
<keyword evidence="6" id="KW-1185">Reference proteome</keyword>
<evidence type="ECO:0000256" key="3">
    <source>
        <dbReference type="ARBA" id="ARBA00022840"/>
    </source>
</evidence>
<evidence type="ECO:0000313" key="5">
    <source>
        <dbReference type="EMBL" id="MVQ31706.1"/>
    </source>
</evidence>
<comment type="caution">
    <text evidence="5">The sequence shown here is derived from an EMBL/GenBank/DDBJ whole genome shotgun (WGS) entry which is preliminary data.</text>
</comment>
<protein>
    <recommendedName>
        <fullName evidence="4">CoA-binding domain-containing protein</fullName>
    </recommendedName>
</protein>
<dbReference type="SUPFAM" id="SSF52210">
    <property type="entry name" value="Succinyl-CoA synthetase domains"/>
    <property type="match status" value="2"/>
</dbReference>
<dbReference type="AlphaFoldDB" id="A0A6N8J0J5"/>
<dbReference type="Pfam" id="PF13380">
    <property type="entry name" value="CoA_binding_2"/>
    <property type="match status" value="1"/>
</dbReference>
<dbReference type="Pfam" id="PF13549">
    <property type="entry name" value="ATP-grasp_5"/>
    <property type="match status" value="1"/>
</dbReference>
<dbReference type="Gene3D" id="3.40.50.261">
    <property type="entry name" value="Succinyl-CoA synthetase domains"/>
    <property type="match status" value="2"/>
</dbReference>
<dbReference type="InterPro" id="IPR013815">
    <property type="entry name" value="ATP_grasp_subdomain_1"/>
</dbReference>
<feature type="domain" description="CoA-binding" evidence="4">
    <location>
        <begin position="16"/>
        <end position="111"/>
    </location>
</feature>
<dbReference type="Gene3D" id="3.40.50.720">
    <property type="entry name" value="NAD(P)-binding Rossmann-like Domain"/>
    <property type="match status" value="1"/>
</dbReference>
<reference evidence="5 6" key="1">
    <citation type="submission" date="2019-12" db="EMBL/GenBank/DDBJ databases">
        <authorList>
            <person name="Huq M.A."/>
        </authorList>
    </citation>
    <scope>NUCLEOTIDE SEQUENCE [LARGE SCALE GENOMIC DNA]</scope>
    <source>
        <strain evidence="5 6">MAH-25</strain>
    </source>
</reference>
<dbReference type="GO" id="GO:0005524">
    <property type="term" value="F:ATP binding"/>
    <property type="evidence" value="ECO:0007669"/>
    <property type="project" value="UniProtKB-KW"/>
</dbReference>
<dbReference type="Pfam" id="PF13607">
    <property type="entry name" value="Succ_CoA_lig"/>
    <property type="match status" value="1"/>
</dbReference>
<accession>A0A6N8J0J5</accession>
<evidence type="ECO:0000313" key="6">
    <source>
        <dbReference type="Proteomes" id="UP000469385"/>
    </source>
</evidence>
<keyword evidence="1" id="KW-0436">Ligase</keyword>
<keyword evidence="3" id="KW-0067">ATP-binding</keyword>
<dbReference type="SUPFAM" id="SSF56059">
    <property type="entry name" value="Glutathione synthetase ATP-binding domain-like"/>
    <property type="match status" value="1"/>
</dbReference>
<dbReference type="Gene3D" id="3.30.1490.20">
    <property type="entry name" value="ATP-grasp fold, A domain"/>
    <property type="match status" value="1"/>
</dbReference>